<dbReference type="Proteomes" id="UP000751190">
    <property type="component" value="Unassembled WGS sequence"/>
</dbReference>
<accession>A0A8J5X6T2</accession>
<dbReference type="SMART" id="SM00855">
    <property type="entry name" value="PGAM"/>
    <property type="match status" value="1"/>
</dbReference>
<dbReference type="PANTHER" id="PTHR48100">
    <property type="entry name" value="BROAD-SPECIFICITY PHOSPHATASE YOR283W-RELATED"/>
    <property type="match status" value="1"/>
</dbReference>
<reference evidence="1" key="1">
    <citation type="submission" date="2021-05" db="EMBL/GenBank/DDBJ databases">
        <title>The genome of the haptophyte Pavlova lutheri (Diacronema luteri, Pavlovales) - a model for lipid biosynthesis in eukaryotic algae.</title>
        <authorList>
            <person name="Hulatt C.J."/>
            <person name="Posewitz M.C."/>
        </authorList>
    </citation>
    <scope>NUCLEOTIDE SEQUENCE</scope>
    <source>
        <strain evidence="1">NIVA-4/92</strain>
    </source>
</reference>
<dbReference type="OrthoDB" id="428841at2759"/>
<gene>
    <name evidence="1" type="ORF">KFE25_011428</name>
</gene>
<dbReference type="PANTHER" id="PTHR48100:SF1">
    <property type="entry name" value="HISTIDINE PHOSPHATASE FAMILY PROTEIN-RELATED"/>
    <property type="match status" value="1"/>
</dbReference>
<dbReference type="SUPFAM" id="SSF53254">
    <property type="entry name" value="Phosphoglycerate mutase-like"/>
    <property type="match status" value="1"/>
</dbReference>
<evidence type="ECO:0000313" key="2">
    <source>
        <dbReference type="Proteomes" id="UP000751190"/>
    </source>
</evidence>
<dbReference type="InterPro" id="IPR050275">
    <property type="entry name" value="PGM_Phosphatase"/>
</dbReference>
<keyword evidence="2" id="KW-1185">Reference proteome</keyword>
<evidence type="ECO:0000313" key="1">
    <source>
        <dbReference type="EMBL" id="KAG8460653.1"/>
    </source>
</evidence>
<dbReference type="Pfam" id="PF00300">
    <property type="entry name" value="His_Phos_1"/>
    <property type="match status" value="1"/>
</dbReference>
<dbReference type="InterPro" id="IPR013078">
    <property type="entry name" value="His_Pase_superF_clade-1"/>
</dbReference>
<dbReference type="InterPro" id="IPR029033">
    <property type="entry name" value="His_PPase_superfam"/>
</dbReference>
<name>A0A8J5X6T2_DIALT</name>
<dbReference type="EMBL" id="JAGTXO010000031">
    <property type="protein sequence ID" value="KAG8460653.1"/>
    <property type="molecule type" value="Genomic_DNA"/>
</dbReference>
<proteinExistence type="predicted"/>
<sequence>MGSGASAQQAAVLTTPIAPPLLSLPTAEYIARYKQQTPGAQHGLGPIVFLYGLRGVPANELGFTPTAHVRMSLRTRTGKSGLRSTWPPRDNAVDPVWQSARRLNLPVEHGDLFVFIEVWLSPLLGAEPELLGCAQVGLRVLSHAEPSYVPLRLERPGRCVALLRLAREPPVRKTIFFVRHGQSVWNRAQKQLDIAAMVSAVDHPLNQTGREQAEVLQTKLARLVSLAKEEAPALDALERDAERRAREIVRAGVAAGGPAAVRLASRVAARAAMALERGAVAGTWRARDKELRDAERDVADAAAVAPARPPLALRLLSPFRSAQLARVRPAGTRGPAPLQPGALSESERMLVGVQMVACSPLTRAMQTCVIALAPLMRHRGCRLRVCPNLREKKNLGGFDSSGSAVGGDVARRLAETTRELYADVPAIGAALVAAAPIDTSEVGSRWWSDLVESADEMRVRLRELLWQLQYAPEERIAVVGHSHFLRALFRAHLSAKFCASHRALAGRLTTQLISNCGVAALTLDFAERDVAYATLGEDVAVRQPGTAGVIEDVELMLGTTLVGSTKAKH</sequence>
<protein>
    <recommendedName>
        <fullName evidence="3">Phosphoglycerate mutase</fullName>
    </recommendedName>
</protein>
<evidence type="ECO:0008006" key="3">
    <source>
        <dbReference type="Google" id="ProtNLM"/>
    </source>
</evidence>
<organism evidence="1 2">
    <name type="scientific">Diacronema lutheri</name>
    <name type="common">Unicellular marine alga</name>
    <name type="synonym">Monochrysis lutheri</name>
    <dbReference type="NCBI Taxonomy" id="2081491"/>
    <lineage>
        <taxon>Eukaryota</taxon>
        <taxon>Haptista</taxon>
        <taxon>Haptophyta</taxon>
        <taxon>Pavlovophyceae</taxon>
        <taxon>Pavlovales</taxon>
        <taxon>Pavlovaceae</taxon>
        <taxon>Diacronema</taxon>
    </lineage>
</organism>
<dbReference type="AlphaFoldDB" id="A0A8J5X6T2"/>
<dbReference type="GO" id="GO:0016791">
    <property type="term" value="F:phosphatase activity"/>
    <property type="evidence" value="ECO:0007669"/>
    <property type="project" value="TreeGrafter"/>
</dbReference>
<comment type="caution">
    <text evidence="1">The sequence shown here is derived from an EMBL/GenBank/DDBJ whole genome shotgun (WGS) entry which is preliminary data.</text>
</comment>
<dbReference type="Gene3D" id="3.40.50.1240">
    <property type="entry name" value="Phosphoglycerate mutase-like"/>
    <property type="match status" value="2"/>
</dbReference>
<dbReference type="GO" id="GO:0005737">
    <property type="term" value="C:cytoplasm"/>
    <property type="evidence" value="ECO:0007669"/>
    <property type="project" value="TreeGrafter"/>
</dbReference>